<dbReference type="GO" id="GO:0005634">
    <property type="term" value="C:nucleus"/>
    <property type="evidence" value="ECO:0000318"/>
    <property type="project" value="GO_Central"/>
</dbReference>
<keyword evidence="4" id="KW-1185">Reference proteome</keyword>
<dbReference type="PANTHER" id="PTHR46798">
    <property type="entry name" value="OS09G0511500 PROTEIN"/>
    <property type="match status" value="1"/>
</dbReference>
<dbReference type="SUPFAM" id="SSF57850">
    <property type="entry name" value="RING/U-box"/>
    <property type="match status" value="1"/>
</dbReference>
<dbReference type="OrthoDB" id="8062037at2759"/>
<keyword evidence="1" id="KW-0479">Metal-binding</keyword>
<feature type="domain" description="RING-type" evidence="2">
    <location>
        <begin position="95"/>
        <end position="141"/>
    </location>
</feature>
<dbReference type="PROSITE" id="PS50089">
    <property type="entry name" value="ZF_RING_2"/>
    <property type="match status" value="1"/>
</dbReference>
<evidence type="ECO:0000313" key="4">
    <source>
        <dbReference type="Proteomes" id="UP000244005"/>
    </source>
</evidence>
<dbReference type="GO" id="GO:0008270">
    <property type="term" value="F:zinc ion binding"/>
    <property type="evidence" value="ECO:0007669"/>
    <property type="project" value="UniProtKB-KW"/>
</dbReference>
<dbReference type="SMART" id="SM00184">
    <property type="entry name" value="RING"/>
    <property type="match status" value="1"/>
</dbReference>
<gene>
    <name evidence="3" type="ORF">MARPO_0067s0019</name>
</gene>
<name>A0A2R6WQ29_MARPO</name>
<dbReference type="InterPro" id="IPR001841">
    <property type="entry name" value="Znf_RING"/>
</dbReference>
<keyword evidence="1" id="KW-0862">Zinc</keyword>
<evidence type="ECO:0000256" key="1">
    <source>
        <dbReference type="PROSITE-ProRule" id="PRU00175"/>
    </source>
</evidence>
<evidence type="ECO:0000259" key="2">
    <source>
        <dbReference type="PROSITE" id="PS50089"/>
    </source>
</evidence>
<evidence type="ECO:0000313" key="3">
    <source>
        <dbReference type="EMBL" id="PTQ35925.1"/>
    </source>
</evidence>
<proteinExistence type="predicted"/>
<dbReference type="Pfam" id="PF23555">
    <property type="entry name" value="zf-RING_Vps41"/>
    <property type="match status" value="1"/>
</dbReference>
<reference evidence="4" key="1">
    <citation type="journal article" date="2017" name="Cell">
        <title>Insights into land plant evolution garnered from the Marchantia polymorpha genome.</title>
        <authorList>
            <person name="Bowman J.L."/>
            <person name="Kohchi T."/>
            <person name="Yamato K.T."/>
            <person name="Jenkins J."/>
            <person name="Shu S."/>
            <person name="Ishizaki K."/>
            <person name="Yamaoka S."/>
            <person name="Nishihama R."/>
            <person name="Nakamura Y."/>
            <person name="Berger F."/>
            <person name="Adam C."/>
            <person name="Aki S.S."/>
            <person name="Althoff F."/>
            <person name="Araki T."/>
            <person name="Arteaga-Vazquez M.A."/>
            <person name="Balasubrmanian S."/>
            <person name="Barry K."/>
            <person name="Bauer D."/>
            <person name="Boehm C.R."/>
            <person name="Briginshaw L."/>
            <person name="Caballero-Perez J."/>
            <person name="Catarino B."/>
            <person name="Chen F."/>
            <person name="Chiyoda S."/>
            <person name="Chovatia M."/>
            <person name="Davies K.M."/>
            <person name="Delmans M."/>
            <person name="Demura T."/>
            <person name="Dierschke T."/>
            <person name="Dolan L."/>
            <person name="Dorantes-Acosta A.E."/>
            <person name="Eklund D.M."/>
            <person name="Florent S.N."/>
            <person name="Flores-Sandoval E."/>
            <person name="Fujiyama A."/>
            <person name="Fukuzawa H."/>
            <person name="Galik B."/>
            <person name="Grimanelli D."/>
            <person name="Grimwood J."/>
            <person name="Grossniklaus U."/>
            <person name="Hamada T."/>
            <person name="Haseloff J."/>
            <person name="Hetherington A.J."/>
            <person name="Higo A."/>
            <person name="Hirakawa Y."/>
            <person name="Hundley H.N."/>
            <person name="Ikeda Y."/>
            <person name="Inoue K."/>
            <person name="Inoue S.I."/>
            <person name="Ishida S."/>
            <person name="Jia Q."/>
            <person name="Kakita M."/>
            <person name="Kanazawa T."/>
            <person name="Kawai Y."/>
            <person name="Kawashima T."/>
            <person name="Kennedy M."/>
            <person name="Kinose K."/>
            <person name="Kinoshita T."/>
            <person name="Kohara Y."/>
            <person name="Koide E."/>
            <person name="Komatsu K."/>
            <person name="Kopischke S."/>
            <person name="Kubo M."/>
            <person name="Kyozuka J."/>
            <person name="Lagercrantz U."/>
            <person name="Lin S.S."/>
            <person name="Lindquist E."/>
            <person name="Lipzen A.M."/>
            <person name="Lu C.W."/>
            <person name="De Luna E."/>
            <person name="Martienssen R.A."/>
            <person name="Minamino N."/>
            <person name="Mizutani M."/>
            <person name="Mizutani M."/>
            <person name="Mochizuki N."/>
            <person name="Monte I."/>
            <person name="Mosher R."/>
            <person name="Nagasaki H."/>
            <person name="Nakagami H."/>
            <person name="Naramoto S."/>
            <person name="Nishitani K."/>
            <person name="Ohtani M."/>
            <person name="Okamoto T."/>
            <person name="Okumura M."/>
            <person name="Phillips J."/>
            <person name="Pollak B."/>
            <person name="Reinders A."/>
            <person name="Rovekamp M."/>
            <person name="Sano R."/>
            <person name="Sawa S."/>
            <person name="Schmid M.W."/>
            <person name="Shirakawa M."/>
            <person name="Solano R."/>
            <person name="Spunde A."/>
            <person name="Suetsugu N."/>
            <person name="Sugano S."/>
            <person name="Sugiyama A."/>
            <person name="Sun R."/>
            <person name="Suzuki Y."/>
            <person name="Takenaka M."/>
            <person name="Takezawa D."/>
            <person name="Tomogane H."/>
            <person name="Tsuzuki M."/>
            <person name="Ueda T."/>
            <person name="Umeda M."/>
            <person name="Ward J.M."/>
            <person name="Watanabe Y."/>
            <person name="Yazaki K."/>
            <person name="Yokoyama R."/>
            <person name="Yoshitake Y."/>
            <person name="Yotsui I."/>
            <person name="Zachgo S."/>
            <person name="Schmutz J."/>
        </authorList>
    </citation>
    <scope>NUCLEOTIDE SEQUENCE [LARGE SCALE GENOMIC DNA]</scope>
    <source>
        <strain evidence="4">Tak-1</strain>
    </source>
</reference>
<dbReference type="Proteomes" id="UP000244005">
    <property type="component" value="Unassembled WGS sequence"/>
</dbReference>
<dbReference type="Gene3D" id="3.30.40.10">
    <property type="entry name" value="Zinc/RING finger domain, C3HC4 (zinc finger)"/>
    <property type="match status" value="1"/>
</dbReference>
<organism evidence="3 4">
    <name type="scientific">Marchantia polymorpha</name>
    <name type="common">Common liverwort</name>
    <name type="synonym">Marchantia aquatica</name>
    <dbReference type="NCBI Taxonomy" id="3197"/>
    <lineage>
        <taxon>Eukaryota</taxon>
        <taxon>Viridiplantae</taxon>
        <taxon>Streptophyta</taxon>
        <taxon>Embryophyta</taxon>
        <taxon>Marchantiophyta</taxon>
        <taxon>Marchantiopsida</taxon>
        <taxon>Marchantiidae</taxon>
        <taxon>Marchantiales</taxon>
        <taxon>Marchantiaceae</taxon>
        <taxon>Marchantia</taxon>
    </lineage>
</organism>
<protein>
    <recommendedName>
        <fullName evidence="2">RING-type domain-containing protein</fullName>
    </recommendedName>
</protein>
<dbReference type="InterPro" id="IPR013083">
    <property type="entry name" value="Znf_RING/FYVE/PHD"/>
</dbReference>
<accession>A0A2R6WQ29</accession>
<dbReference type="EMBL" id="KZ772739">
    <property type="protein sequence ID" value="PTQ35925.1"/>
    <property type="molecule type" value="Genomic_DNA"/>
</dbReference>
<dbReference type="Gramene" id="Mp7g19580.1">
    <property type="protein sequence ID" value="Mp7g19580.1.cds"/>
    <property type="gene ID" value="Mp7g19580"/>
</dbReference>
<dbReference type="AlphaFoldDB" id="A0A2R6WQ29"/>
<sequence>MKPALQLAARSKCARARSQTWLKFHGYSIFIRRILNHADLNMNKRKVLLLAAEDSGLDSNLPGYENVVKNVIHDFFHMNAQENVGTSQEAKTSICSMCLDVVLVHEGHRSITKLVCGHWFHFHCIASAFMAKGAIECPNCRHVKK</sequence>
<dbReference type="InterPro" id="IPR057779">
    <property type="entry name" value="Znf_RING_Vps41"/>
</dbReference>
<dbReference type="GO" id="GO:0004842">
    <property type="term" value="F:ubiquitin-protein transferase activity"/>
    <property type="evidence" value="ECO:0000318"/>
    <property type="project" value="GO_Central"/>
</dbReference>
<dbReference type="InterPro" id="IPR044274">
    <property type="entry name" value="RFI2"/>
</dbReference>
<dbReference type="PANTHER" id="PTHR46798:SF3">
    <property type="entry name" value="RING FINGER FAMILY PROTEIN"/>
    <property type="match status" value="1"/>
</dbReference>
<keyword evidence="1" id="KW-0863">Zinc-finger</keyword>